<gene>
    <name evidence="2" type="ORF">H4O24_19855</name>
</gene>
<dbReference type="Pfam" id="PF22653">
    <property type="entry name" value="DUF7007"/>
    <property type="match status" value="1"/>
</dbReference>
<dbReference type="RefSeq" id="WP_185886226.1">
    <property type="nucleotide sequence ID" value="NZ_CP060054.1"/>
</dbReference>
<dbReference type="AlphaFoldDB" id="A0A7G6W1D4"/>
<feature type="domain" description="DUF7007" evidence="1">
    <location>
        <begin position="9"/>
        <end position="130"/>
    </location>
</feature>
<evidence type="ECO:0000313" key="3">
    <source>
        <dbReference type="Proteomes" id="UP000515297"/>
    </source>
</evidence>
<protein>
    <recommendedName>
        <fullName evidence="1">DUF7007 domain-containing protein</fullName>
    </recommendedName>
</protein>
<dbReference type="InterPro" id="IPR054276">
    <property type="entry name" value="DUF7007"/>
</dbReference>
<name>A0A7G6W1D4_9SPHN</name>
<evidence type="ECO:0000313" key="2">
    <source>
        <dbReference type="EMBL" id="QNE07799.1"/>
    </source>
</evidence>
<evidence type="ECO:0000259" key="1">
    <source>
        <dbReference type="Pfam" id="PF22653"/>
    </source>
</evidence>
<proteinExistence type="predicted"/>
<sequence length="212" mass="22959">MPRFQSVPAPADTLWGAPQQADQILPGIWEVHTASHGGFVLSAERQAAMPEALRLPGVSYEEDVDWSLVIFGFEAEYRNSGRRAAGLLADNARSSVRAWHPDRFAAFTGEAVAETESPVLRRRAAYQQHIGQYIVCSASGDWADWVPEGKVGVVARRLERVDALGHPHLTGDAIQGLVDKGAYDSTRDVNGFDAIGAVRVDGNAPATKEIVL</sequence>
<geneLocation type="plasmid" evidence="2 3">
    <name>plas2</name>
</geneLocation>
<reference evidence="2 3" key="1">
    <citation type="submission" date="2020-08" db="EMBL/GenBank/DDBJ databases">
        <authorList>
            <person name="Liu G."/>
            <person name="Sun C."/>
        </authorList>
    </citation>
    <scope>NUCLEOTIDE SEQUENCE [LARGE SCALE GENOMIC DNA]</scope>
    <source>
        <strain evidence="2 3">OT19</strain>
        <plasmid evidence="2 3">plas2</plasmid>
    </source>
</reference>
<dbReference type="Proteomes" id="UP000515297">
    <property type="component" value="Plasmid plas2"/>
</dbReference>
<organism evidence="2 3">
    <name type="scientific">Croceicoccus marinus</name>
    <dbReference type="NCBI Taxonomy" id="450378"/>
    <lineage>
        <taxon>Bacteria</taxon>
        <taxon>Pseudomonadati</taxon>
        <taxon>Pseudomonadota</taxon>
        <taxon>Alphaproteobacteria</taxon>
        <taxon>Sphingomonadales</taxon>
        <taxon>Erythrobacteraceae</taxon>
        <taxon>Croceicoccus</taxon>
    </lineage>
</organism>
<dbReference type="EMBL" id="CP060054">
    <property type="protein sequence ID" value="QNE07799.1"/>
    <property type="molecule type" value="Genomic_DNA"/>
</dbReference>
<accession>A0A7G6W1D4</accession>
<keyword evidence="2" id="KW-0614">Plasmid</keyword>